<dbReference type="RefSeq" id="WP_124154508.1">
    <property type="nucleotide sequence ID" value="NZ_CAWOLW010000279.1"/>
</dbReference>
<evidence type="ECO:0000256" key="1">
    <source>
        <dbReference type="PROSITE-ProRule" id="PRU00284"/>
    </source>
</evidence>
<evidence type="ECO:0000313" key="5">
    <source>
        <dbReference type="Proteomes" id="UP000269154"/>
    </source>
</evidence>
<organism evidence="4 5">
    <name type="scientific">Okeania hirsuta</name>
    <dbReference type="NCBI Taxonomy" id="1458930"/>
    <lineage>
        <taxon>Bacteria</taxon>
        <taxon>Bacillati</taxon>
        <taxon>Cyanobacteriota</taxon>
        <taxon>Cyanophyceae</taxon>
        <taxon>Oscillatoriophycideae</taxon>
        <taxon>Oscillatoriales</taxon>
        <taxon>Microcoleaceae</taxon>
        <taxon>Okeania</taxon>
    </lineage>
</organism>
<dbReference type="OrthoDB" id="440591at2"/>
<gene>
    <name evidence="4" type="ORF">D5R40_08740</name>
</gene>
<dbReference type="GO" id="GO:0007165">
    <property type="term" value="P:signal transduction"/>
    <property type="evidence" value="ECO:0007669"/>
    <property type="project" value="UniProtKB-KW"/>
</dbReference>
<keyword evidence="2" id="KW-0175">Coiled coil</keyword>
<feature type="coiled-coil region" evidence="2">
    <location>
        <begin position="143"/>
        <end position="198"/>
    </location>
</feature>
<dbReference type="EMBL" id="RCBY01000035">
    <property type="protein sequence ID" value="RQH47498.1"/>
    <property type="molecule type" value="Genomic_DNA"/>
</dbReference>
<feature type="domain" description="Methyl-accepting transducer" evidence="3">
    <location>
        <begin position="207"/>
        <end position="372"/>
    </location>
</feature>
<evidence type="ECO:0000256" key="2">
    <source>
        <dbReference type="SAM" id="Coils"/>
    </source>
</evidence>
<evidence type="ECO:0000259" key="3">
    <source>
        <dbReference type="PROSITE" id="PS50111"/>
    </source>
</evidence>
<dbReference type="Gene3D" id="1.10.287.950">
    <property type="entry name" value="Methyl-accepting chemotaxis protein"/>
    <property type="match status" value="1"/>
</dbReference>
<accession>A0A3N6PXU5</accession>
<dbReference type="InterPro" id="IPR004089">
    <property type="entry name" value="MCPsignal_dom"/>
</dbReference>
<name>A0A3N6PXU5_9CYAN</name>
<keyword evidence="1" id="KW-0807">Transducer</keyword>
<evidence type="ECO:0000313" key="4">
    <source>
        <dbReference type="EMBL" id="RQH47498.1"/>
    </source>
</evidence>
<dbReference type="SUPFAM" id="SSF58104">
    <property type="entry name" value="Methyl-accepting chemotaxis protein (MCP) signaling domain"/>
    <property type="match status" value="1"/>
</dbReference>
<dbReference type="Proteomes" id="UP000269154">
    <property type="component" value="Unassembled WGS sequence"/>
</dbReference>
<dbReference type="AlphaFoldDB" id="A0A3N6PXU5"/>
<proteinExistence type="predicted"/>
<keyword evidence="5" id="KW-1185">Reference proteome</keyword>
<protein>
    <recommendedName>
        <fullName evidence="3">Methyl-accepting transducer domain-containing protein</fullName>
    </recommendedName>
</protein>
<dbReference type="GO" id="GO:0016020">
    <property type="term" value="C:membrane"/>
    <property type="evidence" value="ECO:0007669"/>
    <property type="project" value="InterPro"/>
</dbReference>
<sequence length="416" mass="47903">MTSLELVEYQFNQQPDLSGVIVASDEKFFGMISRRYFHEQMSSRYGRELFIKRPIQYFLKATPTKYLDNCLVLLSEEKINLAVQIALNRSEETVYEPLVIQFVNKKNPNCYIYFLLNFQTLILAQSHLLREVNNELSRQKSSAKNYLIQLKHKQQKLQQHTAELQTQKQEILARHKLLEIQQNDLISQSQQIHNLNRRLKEITGFISQEGKKAFYATFEGVQKINKNMNEIVNIGHLFTNELKLINSASHQIETISKQAKHLAIQAAIVAGHSNSQLSGFSHITNEIGKLVNETSQAGRQMNLVANNLMRKISELNNLAETGKQTAQSLVENNQRSEITLDELEKLIQQPNLDRAAVNSSAVTQGSKITDISQENLYQDKNIVNNYQEKFEEKNTDISELQMQILNNKKDQEKLIQ</sequence>
<comment type="caution">
    <text evidence="4">The sequence shown here is derived from an EMBL/GenBank/DDBJ whole genome shotgun (WGS) entry which is preliminary data.</text>
</comment>
<dbReference type="PROSITE" id="PS50111">
    <property type="entry name" value="CHEMOTAXIS_TRANSDUC_2"/>
    <property type="match status" value="1"/>
</dbReference>
<reference evidence="4 5" key="1">
    <citation type="journal article" date="2018" name="ACS Chem. Biol.">
        <title>Ketoreductase domain dysfunction expands chemodiversity: malyngamide biosynthesis in the cyanobacterium Okeania hirsuta.</title>
        <authorList>
            <person name="Moss N.A."/>
            <person name="Leao T."/>
            <person name="Rankin M."/>
            <person name="McCullough T.M."/>
            <person name="Qu P."/>
            <person name="Korobeynikov A."/>
            <person name="Smith J.L."/>
            <person name="Gerwick L."/>
            <person name="Gerwick W.H."/>
        </authorList>
    </citation>
    <scope>NUCLEOTIDE SEQUENCE [LARGE SCALE GENOMIC DNA]</scope>
    <source>
        <strain evidence="4 5">PAB10Feb10-1</strain>
    </source>
</reference>